<keyword evidence="2" id="KW-1185">Reference proteome</keyword>
<comment type="caution">
    <text evidence="1">The sequence shown here is derived from an EMBL/GenBank/DDBJ whole genome shotgun (WGS) entry which is preliminary data.</text>
</comment>
<accession>A0A4Y7S631</accession>
<sequence length="52" mass="6241">MASRWYDRHFSVYYIPIYTGTHLQLYNCICCMFKKAIRRDFIGVKYSSGFCS</sequence>
<evidence type="ECO:0000313" key="2">
    <source>
        <dbReference type="Proteomes" id="UP000298030"/>
    </source>
</evidence>
<reference evidence="1 2" key="1">
    <citation type="journal article" date="2019" name="Nat. Ecol. Evol.">
        <title>Megaphylogeny resolves global patterns of mushroom evolution.</title>
        <authorList>
            <person name="Varga T."/>
            <person name="Krizsan K."/>
            <person name="Foldi C."/>
            <person name="Dima B."/>
            <person name="Sanchez-Garcia M."/>
            <person name="Sanchez-Ramirez S."/>
            <person name="Szollosi G.J."/>
            <person name="Szarkandi J.G."/>
            <person name="Papp V."/>
            <person name="Albert L."/>
            <person name="Andreopoulos W."/>
            <person name="Angelini C."/>
            <person name="Antonin V."/>
            <person name="Barry K.W."/>
            <person name="Bougher N.L."/>
            <person name="Buchanan P."/>
            <person name="Buyck B."/>
            <person name="Bense V."/>
            <person name="Catcheside P."/>
            <person name="Chovatia M."/>
            <person name="Cooper J."/>
            <person name="Damon W."/>
            <person name="Desjardin D."/>
            <person name="Finy P."/>
            <person name="Geml J."/>
            <person name="Haridas S."/>
            <person name="Hughes K."/>
            <person name="Justo A."/>
            <person name="Karasinski D."/>
            <person name="Kautmanova I."/>
            <person name="Kiss B."/>
            <person name="Kocsube S."/>
            <person name="Kotiranta H."/>
            <person name="LaButti K.M."/>
            <person name="Lechner B.E."/>
            <person name="Liimatainen K."/>
            <person name="Lipzen A."/>
            <person name="Lukacs Z."/>
            <person name="Mihaltcheva S."/>
            <person name="Morgado L.N."/>
            <person name="Niskanen T."/>
            <person name="Noordeloos M.E."/>
            <person name="Ohm R.A."/>
            <person name="Ortiz-Santana B."/>
            <person name="Ovrebo C."/>
            <person name="Racz N."/>
            <person name="Riley R."/>
            <person name="Savchenko A."/>
            <person name="Shiryaev A."/>
            <person name="Soop K."/>
            <person name="Spirin V."/>
            <person name="Szebenyi C."/>
            <person name="Tomsovsky M."/>
            <person name="Tulloss R.E."/>
            <person name="Uehling J."/>
            <person name="Grigoriev I.V."/>
            <person name="Vagvolgyi C."/>
            <person name="Papp T."/>
            <person name="Martin F.M."/>
            <person name="Miettinen O."/>
            <person name="Hibbett D.S."/>
            <person name="Nagy L.G."/>
        </authorList>
    </citation>
    <scope>NUCLEOTIDE SEQUENCE [LARGE SCALE GENOMIC DNA]</scope>
    <source>
        <strain evidence="1 2">FP101781</strain>
    </source>
</reference>
<proteinExistence type="predicted"/>
<evidence type="ECO:0000313" key="1">
    <source>
        <dbReference type="EMBL" id="TEB16106.1"/>
    </source>
</evidence>
<dbReference type="Proteomes" id="UP000298030">
    <property type="component" value="Unassembled WGS sequence"/>
</dbReference>
<organism evidence="1 2">
    <name type="scientific">Coprinellus micaceus</name>
    <name type="common">Glistening ink-cap mushroom</name>
    <name type="synonym">Coprinus micaceus</name>
    <dbReference type="NCBI Taxonomy" id="71717"/>
    <lineage>
        <taxon>Eukaryota</taxon>
        <taxon>Fungi</taxon>
        <taxon>Dikarya</taxon>
        <taxon>Basidiomycota</taxon>
        <taxon>Agaricomycotina</taxon>
        <taxon>Agaricomycetes</taxon>
        <taxon>Agaricomycetidae</taxon>
        <taxon>Agaricales</taxon>
        <taxon>Agaricineae</taxon>
        <taxon>Psathyrellaceae</taxon>
        <taxon>Coprinellus</taxon>
    </lineage>
</organism>
<gene>
    <name evidence="1" type="ORF">FA13DRAFT_812945</name>
</gene>
<name>A0A4Y7S631_COPMI</name>
<dbReference type="AlphaFoldDB" id="A0A4Y7S631"/>
<dbReference type="EMBL" id="QPFP01000337">
    <property type="protein sequence ID" value="TEB16106.1"/>
    <property type="molecule type" value="Genomic_DNA"/>
</dbReference>
<protein>
    <submittedName>
        <fullName evidence="1">Uncharacterized protein</fullName>
    </submittedName>
</protein>